<dbReference type="InterPro" id="IPR006424">
    <property type="entry name" value="Glyceraldehyde-3-P_DH_1"/>
</dbReference>
<evidence type="ECO:0000313" key="11">
    <source>
        <dbReference type="Proteomes" id="UP000309673"/>
    </source>
</evidence>
<dbReference type="RefSeq" id="WP_136779363.1">
    <property type="nucleotide sequence ID" value="NZ_SUPK01000010.1"/>
</dbReference>
<organism evidence="10 11">
    <name type="scientific">Cohnella pontilimi</name>
    <dbReference type="NCBI Taxonomy" id="2564100"/>
    <lineage>
        <taxon>Bacteria</taxon>
        <taxon>Bacillati</taxon>
        <taxon>Bacillota</taxon>
        <taxon>Bacilli</taxon>
        <taxon>Bacillales</taxon>
        <taxon>Paenibacillaceae</taxon>
        <taxon>Cohnella</taxon>
    </lineage>
</organism>
<dbReference type="InterPro" id="IPR020829">
    <property type="entry name" value="GlycerAld_3-P_DH_cat"/>
</dbReference>
<dbReference type="Gene3D" id="3.30.360.10">
    <property type="entry name" value="Dihydrodipicolinate Reductase, domain 2"/>
    <property type="match status" value="1"/>
</dbReference>
<dbReference type="GO" id="GO:0016620">
    <property type="term" value="F:oxidoreductase activity, acting on the aldehyde or oxo group of donors, NAD or NADP as acceptor"/>
    <property type="evidence" value="ECO:0007669"/>
    <property type="project" value="InterPro"/>
</dbReference>
<dbReference type="InterPro" id="IPR020831">
    <property type="entry name" value="GlycerAld/Erythrose_P_DH"/>
</dbReference>
<reference evidence="10 11" key="1">
    <citation type="submission" date="2019-04" db="EMBL/GenBank/DDBJ databases">
        <title>Cohnella sp. nov., isolated from soil.</title>
        <authorList>
            <person name="Kim W."/>
        </authorList>
    </citation>
    <scope>NUCLEOTIDE SEQUENCE [LARGE SCALE GENOMIC DNA]</scope>
    <source>
        <strain evidence="10 11">CAU 1483</strain>
    </source>
</reference>
<dbReference type="InterPro" id="IPR036291">
    <property type="entry name" value="NAD(P)-bd_dom_sf"/>
</dbReference>
<dbReference type="Pfam" id="PF00044">
    <property type="entry name" value="Gp_dh_N"/>
    <property type="match status" value="1"/>
</dbReference>
<dbReference type="AlphaFoldDB" id="A0A4U0F595"/>
<evidence type="ECO:0000256" key="6">
    <source>
        <dbReference type="PIRSR" id="PIRSR000149-4"/>
    </source>
</evidence>
<evidence type="ECO:0000256" key="4">
    <source>
        <dbReference type="PIRSR" id="PIRSR000149-2"/>
    </source>
</evidence>
<dbReference type="InterPro" id="IPR020830">
    <property type="entry name" value="GlycerAld_3-P_DH_AS"/>
</dbReference>
<evidence type="ECO:0000256" key="7">
    <source>
        <dbReference type="RuleBase" id="RU000397"/>
    </source>
</evidence>
<dbReference type="NCBIfam" id="TIGR01534">
    <property type="entry name" value="GAPDH-I"/>
    <property type="match status" value="1"/>
</dbReference>
<evidence type="ECO:0000259" key="9">
    <source>
        <dbReference type="SMART" id="SM00846"/>
    </source>
</evidence>
<dbReference type="CDD" id="cd18126">
    <property type="entry name" value="GAPDH_I_C"/>
    <property type="match status" value="1"/>
</dbReference>
<dbReference type="PANTHER" id="PTHR43148">
    <property type="entry name" value="GLYCERALDEHYDE-3-PHOSPHATE DEHYDROGENASE 2"/>
    <property type="match status" value="1"/>
</dbReference>
<dbReference type="CDD" id="cd05214">
    <property type="entry name" value="GAPDH_I_N"/>
    <property type="match status" value="1"/>
</dbReference>
<feature type="binding site" evidence="5">
    <location>
        <position position="77"/>
    </location>
    <ligand>
        <name>NAD(+)</name>
        <dbReference type="ChEBI" id="CHEBI:57540"/>
    </ligand>
</feature>
<dbReference type="GO" id="GO:0050661">
    <property type="term" value="F:NADP binding"/>
    <property type="evidence" value="ECO:0007669"/>
    <property type="project" value="InterPro"/>
</dbReference>
<feature type="site" description="Activates thiol group during catalysis" evidence="6">
    <location>
        <position position="178"/>
    </location>
</feature>
<dbReference type="PROSITE" id="PS00071">
    <property type="entry name" value="GAPDH"/>
    <property type="match status" value="1"/>
</dbReference>
<feature type="domain" description="Glyceraldehyde 3-phosphate dehydrogenase NAD(P) binding" evidence="9">
    <location>
        <begin position="2"/>
        <end position="151"/>
    </location>
</feature>
<dbReference type="Proteomes" id="UP000309673">
    <property type="component" value="Unassembled WGS sequence"/>
</dbReference>
<dbReference type="FunFam" id="3.30.360.10:FF:000002">
    <property type="entry name" value="Glyceraldehyde-3-phosphate dehydrogenase"/>
    <property type="match status" value="1"/>
</dbReference>
<feature type="binding site" evidence="4">
    <location>
        <position position="181"/>
    </location>
    <ligand>
        <name>D-glyceraldehyde 3-phosphate</name>
        <dbReference type="ChEBI" id="CHEBI:59776"/>
    </ligand>
</feature>
<feature type="binding site" evidence="5">
    <location>
        <position position="314"/>
    </location>
    <ligand>
        <name>NAD(+)</name>
        <dbReference type="ChEBI" id="CHEBI:57540"/>
    </ligand>
</feature>
<dbReference type="OrthoDB" id="9803304at2"/>
<keyword evidence="5" id="KW-0520">NAD</keyword>
<evidence type="ECO:0000256" key="8">
    <source>
        <dbReference type="RuleBase" id="RU361160"/>
    </source>
</evidence>
<dbReference type="GO" id="GO:0006006">
    <property type="term" value="P:glucose metabolic process"/>
    <property type="evidence" value="ECO:0007669"/>
    <property type="project" value="InterPro"/>
</dbReference>
<gene>
    <name evidence="10" type="primary">gap</name>
    <name evidence="10" type="ORF">E5161_18470</name>
</gene>
<dbReference type="GO" id="GO:0051287">
    <property type="term" value="F:NAD binding"/>
    <property type="evidence" value="ECO:0007669"/>
    <property type="project" value="InterPro"/>
</dbReference>
<proteinExistence type="inferred from homology"/>
<feature type="binding site" evidence="5">
    <location>
        <position position="119"/>
    </location>
    <ligand>
        <name>NAD(+)</name>
        <dbReference type="ChEBI" id="CHEBI:57540"/>
    </ligand>
</feature>
<keyword evidence="5" id="KW-0547">Nucleotide-binding</keyword>
<evidence type="ECO:0000256" key="3">
    <source>
        <dbReference type="PIRSR" id="PIRSR000149-1"/>
    </source>
</evidence>
<dbReference type="SUPFAM" id="SSF51735">
    <property type="entry name" value="NAD(P)-binding Rossmann-fold domains"/>
    <property type="match status" value="1"/>
</dbReference>
<protein>
    <recommendedName>
        <fullName evidence="8">Glyceraldehyde-3-phosphate dehydrogenase</fullName>
        <ecNumber evidence="8">1.2.1.-</ecNumber>
    </recommendedName>
</protein>
<dbReference type="PIRSF" id="PIRSF000149">
    <property type="entry name" value="GAP_DH"/>
    <property type="match status" value="1"/>
</dbReference>
<feature type="binding site" evidence="5">
    <location>
        <begin position="11"/>
        <end position="12"/>
    </location>
    <ligand>
        <name>NAD(+)</name>
        <dbReference type="ChEBI" id="CHEBI:57540"/>
    </ligand>
</feature>
<feature type="binding site" evidence="4">
    <location>
        <position position="232"/>
    </location>
    <ligand>
        <name>D-glyceraldehyde 3-phosphate</name>
        <dbReference type="ChEBI" id="CHEBI:59776"/>
    </ligand>
</feature>
<evidence type="ECO:0000256" key="2">
    <source>
        <dbReference type="ARBA" id="ARBA00023002"/>
    </source>
</evidence>
<comment type="similarity">
    <text evidence="1 7">Belongs to the glyceraldehyde-3-phosphate dehydrogenase family.</text>
</comment>
<dbReference type="SMART" id="SM00846">
    <property type="entry name" value="Gp_dh_N"/>
    <property type="match status" value="1"/>
</dbReference>
<feature type="binding site" evidence="4">
    <location>
        <begin position="150"/>
        <end position="152"/>
    </location>
    <ligand>
        <name>D-glyceraldehyde 3-phosphate</name>
        <dbReference type="ChEBI" id="CHEBI:59776"/>
    </ligand>
</feature>
<dbReference type="EC" id="1.2.1.-" evidence="8"/>
<keyword evidence="2 8" id="KW-0560">Oxidoreductase</keyword>
<evidence type="ECO:0000256" key="1">
    <source>
        <dbReference type="ARBA" id="ARBA00007406"/>
    </source>
</evidence>
<dbReference type="FunFam" id="3.40.50.720:FF:000001">
    <property type="entry name" value="Glyceraldehyde-3-phosphate dehydrogenase"/>
    <property type="match status" value="1"/>
</dbReference>
<comment type="caution">
    <text evidence="10">The sequence shown here is derived from an EMBL/GenBank/DDBJ whole genome shotgun (WGS) entry which is preliminary data.</text>
</comment>
<sequence length="334" mass="35599">MVKVGINGFGRIGRNVFRASLKNPNVEIVAINDLTDVSTLAHLLKYDTTHGRLDGTVEVGEGSLIVNGKTIKVFAERDPGNLPWSSVGAEIVVESTGIFTAKEKASLHLKGGAKKVIISAPATDEDITIVLGVNHDKYDPAQHTIISNASCTTNCLAPFAKVLNDQFGIVKGMMTTIHSYTNDQQVLDLPHKDLRRARAAAENIIPSTTGAAKAVSLVLPELKGKLNGMSFRVPTPNVSVTDLVAELKVSVTVDEVNKALKAAAEGPLKGILAYSDEPLVSSDYNGDPASSTIDALSTMVVEGNMVKVVSWYDNEWGYSNRVVDLAAYLASKGL</sequence>
<feature type="binding site" evidence="4">
    <location>
        <begin position="209"/>
        <end position="210"/>
    </location>
    <ligand>
        <name>D-glyceraldehyde 3-phosphate</name>
        <dbReference type="ChEBI" id="CHEBI:59776"/>
    </ligand>
</feature>
<dbReference type="InterPro" id="IPR020828">
    <property type="entry name" value="GlycerAld_3-P_DH_NAD(P)-bd"/>
</dbReference>
<evidence type="ECO:0000256" key="5">
    <source>
        <dbReference type="PIRSR" id="PIRSR000149-3"/>
    </source>
</evidence>
<feature type="binding site" evidence="5">
    <location>
        <position position="33"/>
    </location>
    <ligand>
        <name>NAD(+)</name>
        <dbReference type="ChEBI" id="CHEBI:57540"/>
    </ligand>
</feature>
<accession>A0A4U0F595</accession>
<name>A0A4U0F595_9BACL</name>
<dbReference type="EMBL" id="SUPK01000010">
    <property type="protein sequence ID" value="TJY39560.1"/>
    <property type="molecule type" value="Genomic_DNA"/>
</dbReference>
<dbReference type="Pfam" id="PF02800">
    <property type="entry name" value="Gp_dh_C"/>
    <property type="match status" value="1"/>
</dbReference>
<evidence type="ECO:0000313" key="10">
    <source>
        <dbReference type="EMBL" id="TJY39560.1"/>
    </source>
</evidence>
<dbReference type="Gene3D" id="3.40.50.720">
    <property type="entry name" value="NAD(P)-binding Rossmann-like Domain"/>
    <property type="match status" value="1"/>
</dbReference>
<keyword evidence="11" id="KW-1185">Reference proteome</keyword>
<feature type="active site" description="Nucleophile" evidence="3">
    <location>
        <position position="151"/>
    </location>
</feature>
<dbReference type="SUPFAM" id="SSF55347">
    <property type="entry name" value="Glyceraldehyde-3-phosphate dehydrogenase-like, C-terminal domain"/>
    <property type="match status" value="1"/>
</dbReference>
<dbReference type="PRINTS" id="PR00078">
    <property type="entry name" value="G3PDHDRGNASE"/>
</dbReference>